<dbReference type="GO" id="GO:0006270">
    <property type="term" value="P:DNA replication initiation"/>
    <property type="evidence" value="ECO:0007669"/>
    <property type="project" value="InterPro"/>
</dbReference>
<organism evidence="3 4">
    <name type="scientific">Thiospirillum jenense</name>
    <dbReference type="NCBI Taxonomy" id="1653858"/>
    <lineage>
        <taxon>Bacteria</taxon>
        <taxon>Pseudomonadati</taxon>
        <taxon>Pseudomonadota</taxon>
        <taxon>Gammaproteobacteria</taxon>
        <taxon>Chromatiales</taxon>
        <taxon>Chromatiaceae</taxon>
        <taxon>Thiospirillum</taxon>
    </lineage>
</organism>
<dbReference type="InterPro" id="IPR036390">
    <property type="entry name" value="WH_DNA-bd_sf"/>
</dbReference>
<dbReference type="InterPro" id="IPR036388">
    <property type="entry name" value="WH-like_DNA-bd_sf"/>
</dbReference>
<name>A0A839HB07_9GAMM</name>
<dbReference type="InterPro" id="IPR000525">
    <property type="entry name" value="Initiator_Rep_WH1"/>
</dbReference>
<reference evidence="3 4" key="1">
    <citation type="journal article" date="2020" name="Arch. Microbiol.">
        <title>The genome sequence of the giant phototrophic gammaproteobacterium Thiospirillum jenense gives insight into its physiological properties and phylogenetic relationships.</title>
        <authorList>
            <person name="Imhoff J.F."/>
            <person name="Meyer T.E."/>
            <person name="Kyndt J.A."/>
        </authorList>
    </citation>
    <scope>NUCLEOTIDE SEQUENCE [LARGE SCALE GENOMIC DNA]</scope>
    <source>
        <strain evidence="3 4">DSM 216</strain>
    </source>
</reference>
<gene>
    <name evidence="3" type="ORF">HUK38_06755</name>
</gene>
<feature type="domain" description="Initiator Rep protein WH1" evidence="2">
    <location>
        <begin position="7"/>
        <end position="157"/>
    </location>
</feature>
<sequence>MTDKPEIVTKSNALVSATYRLTVAEQRILLGCIAQVTPREPITDAVMYKVTAAHIAALAETDRNSIHEELKEAALRLSRREIWITQLPNGGGKHKRTLVTRWVQTVAYEEGGDIYLRFSKDILPYISELQKEFTRYALADISKFDSAYSIRLYELMMQYLSKGEREIDVEELRHILILDDKYPAIADLKKWIIDPAIKDINAQTPIHVAYEQIKAGRRIVAFKFLIRSKVKAKQPAAHTAPPATPPAKPTLTRAYIEKHARPGESWAAATERLQRLLSTSV</sequence>
<comment type="caution">
    <text evidence="3">The sequence shown here is derived from an EMBL/GenBank/DDBJ whole genome shotgun (WGS) entry which is preliminary data.</text>
</comment>
<dbReference type="Proteomes" id="UP000548632">
    <property type="component" value="Unassembled WGS sequence"/>
</dbReference>
<evidence type="ECO:0000256" key="1">
    <source>
        <dbReference type="ARBA" id="ARBA00038283"/>
    </source>
</evidence>
<dbReference type="Gene3D" id="1.10.10.10">
    <property type="entry name" value="Winged helix-like DNA-binding domain superfamily/Winged helix DNA-binding domain"/>
    <property type="match status" value="2"/>
</dbReference>
<dbReference type="RefSeq" id="WP_182583557.1">
    <property type="nucleotide sequence ID" value="NZ_JABVCQ010000011.1"/>
</dbReference>
<evidence type="ECO:0000313" key="3">
    <source>
        <dbReference type="EMBL" id="MBB1125931.1"/>
    </source>
</evidence>
<dbReference type="Pfam" id="PF01051">
    <property type="entry name" value="Rep3_N"/>
    <property type="match status" value="1"/>
</dbReference>
<comment type="similarity">
    <text evidence="1">Belongs to the initiator RepB protein family.</text>
</comment>
<accession>A0A839HB07</accession>
<keyword evidence="4" id="KW-1185">Reference proteome</keyword>
<dbReference type="SUPFAM" id="SSF46785">
    <property type="entry name" value="Winged helix' DNA-binding domain"/>
    <property type="match status" value="2"/>
</dbReference>
<protein>
    <submittedName>
        <fullName evidence="3">Replication initiation protein</fullName>
    </submittedName>
</protein>
<dbReference type="Pfam" id="PF21205">
    <property type="entry name" value="Rep3_C"/>
    <property type="match status" value="1"/>
</dbReference>
<evidence type="ECO:0000313" key="4">
    <source>
        <dbReference type="Proteomes" id="UP000548632"/>
    </source>
</evidence>
<evidence type="ECO:0000259" key="2">
    <source>
        <dbReference type="Pfam" id="PF01051"/>
    </source>
</evidence>
<dbReference type="EMBL" id="JABVCQ010000011">
    <property type="protein sequence ID" value="MBB1125931.1"/>
    <property type="molecule type" value="Genomic_DNA"/>
</dbReference>
<dbReference type="AlphaFoldDB" id="A0A839HB07"/>
<dbReference type="GO" id="GO:0003887">
    <property type="term" value="F:DNA-directed DNA polymerase activity"/>
    <property type="evidence" value="ECO:0007669"/>
    <property type="project" value="InterPro"/>
</dbReference>
<proteinExistence type="inferred from homology"/>